<dbReference type="AlphaFoldDB" id="A0A5J4KX81"/>
<dbReference type="CDD" id="cd16282">
    <property type="entry name" value="metallo-hydrolase-like_MBL-fold"/>
    <property type="match status" value="1"/>
</dbReference>
<reference evidence="2 3" key="1">
    <citation type="submission" date="2019-10" db="EMBL/GenBank/DDBJ databases">
        <title>Dictyobacter vulcani sp. nov., within the class Ktedonobacteria, isolated from soil of volcanic Mt. Zao.</title>
        <authorList>
            <person name="Zheng Y."/>
            <person name="Wang C.M."/>
            <person name="Sakai Y."/>
            <person name="Abe K."/>
            <person name="Yokota A."/>
            <person name="Yabe S."/>
        </authorList>
    </citation>
    <scope>NUCLEOTIDE SEQUENCE [LARGE SCALE GENOMIC DNA]</scope>
    <source>
        <strain evidence="2 3">W12</strain>
    </source>
</reference>
<name>A0A5J4KX81_9CHLR</name>
<dbReference type="EMBL" id="BKZW01000005">
    <property type="protein sequence ID" value="GER92103.1"/>
    <property type="molecule type" value="Genomic_DNA"/>
</dbReference>
<comment type="caution">
    <text evidence="2">The sequence shown here is derived from an EMBL/GenBank/DDBJ whole genome shotgun (WGS) entry which is preliminary data.</text>
</comment>
<sequence>MAEFIVQDIVPGVQFVAGGICNRGLIAAGGDVLVIDSGISVAEAAPLRAAVNNLHDQGYLTLFNTHPHVDHVFGNQAFADAAIIAHQGVRDNMLTTAAATLEGIKKNNPQMAEQLGEITITPPNLTFQDRLTVFVGEIEVQLIYIGVAHSPSDSVAWLPQSKTLFTGDLLFNDMVPAMPPGGNAANWIKALDQLKQLGAEHVIPGHGLQQSPQALDDLQNWIKHLYQQLTNAIEQGWDKETAIARIPAEMQKIASRDREERFPGAIGLIYDEVKQQKNA</sequence>
<dbReference type="PANTHER" id="PTHR42951:SF4">
    <property type="entry name" value="ACYL-COENZYME A THIOESTERASE MBLAC2"/>
    <property type="match status" value="1"/>
</dbReference>
<proteinExistence type="predicted"/>
<dbReference type="InterPro" id="IPR001279">
    <property type="entry name" value="Metallo-B-lactamas"/>
</dbReference>
<organism evidence="2 3">
    <name type="scientific">Dictyobacter vulcani</name>
    <dbReference type="NCBI Taxonomy" id="2607529"/>
    <lineage>
        <taxon>Bacteria</taxon>
        <taxon>Bacillati</taxon>
        <taxon>Chloroflexota</taxon>
        <taxon>Ktedonobacteria</taxon>
        <taxon>Ktedonobacterales</taxon>
        <taxon>Dictyobacteraceae</taxon>
        <taxon>Dictyobacter</taxon>
    </lineage>
</organism>
<dbReference type="PANTHER" id="PTHR42951">
    <property type="entry name" value="METALLO-BETA-LACTAMASE DOMAIN-CONTAINING"/>
    <property type="match status" value="1"/>
</dbReference>
<dbReference type="GO" id="GO:0016787">
    <property type="term" value="F:hydrolase activity"/>
    <property type="evidence" value="ECO:0007669"/>
    <property type="project" value="UniProtKB-KW"/>
</dbReference>
<dbReference type="SMART" id="SM00849">
    <property type="entry name" value="Lactamase_B"/>
    <property type="match status" value="1"/>
</dbReference>
<evidence type="ECO:0000313" key="3">
    <source>
        <dbReference type="Proteomes" id="UP000326912"/>
    </source>
</evidence>
<dbReference type="InterPro" id="IPR050855">
    <property type="entry name" value="NDM-1-like"/>
</dbReference>
<gene>
    <name evidence="2" type="ORF">KDW_62650</name>
</gene>
<keyword evidence="2" id="KW-0378">Hydrolase</keyword>
<dbReference type="InterPro" id="IPR036866">
    <property type="entry name" value="RibonucZ/Hydroxyglut_hydro"/>
</dbReference>
<dbReference type="SUPFAM" id="SSF56281">
    <property type="entry name" value="Metallo-hydrolase/oxidoreductase"/>
    <property type="match status" value="1"/>
</dbReference>
<keyword evidence="3" id="KW-1185">Reference proteome</keyword>
<dbReference type="Proteomes" id="UP000326912">
    <property type="component" value="Unassembled WGS sequence"/>
</dbReference>
<dbReference type="RefSeq" id="WP_151759663.1">
    <property type="nucleotide sequence ID" value="NZ_BKZW01000005.1"/>
</dbReference>
<evidence type="ECO:0000313" key="2">
    <source>
        <dbReference type="EMBL" id="GER92103.1"/>
    </source>
</evidence>
<feature type="domain" description="Metallo-beta-lactamase" evidence="1">
    <location>
        <begin position="20"/>
        <end position="206"/>
    </location>
</feature>
<dbReference type="Gene3D" id="3.60.15.10">
    <property type="entry name" value="Ribonuclease Z/Hydroxyacylglutathione hydrolase-like"/>
    <property type="match status" value="1"/>
</dbReference>
<protein>
    <submittedName>
        <fullName evidence="2">MBL fold metallo-hydrolase</fullName>
    </submittedName>
</protein>
<dbReference type="Pfam" id="PF00753">
    <property type="entry name" value="Lactamase_B"/>
    <property type="match status" value="1"/>
</dbReference>
<accession>A0A5J4KX81</accession>
<evidence type="ECO:0000259" key="1">
    <source>
        <dbReference type="SMART" id="SM00849"/>
    </source>
</evidence>